<dbReference type="InterPro" id="IPR006501">
    <property type="entry name" value="Pectinesterase_inhib_dom"/>
</dbReference>
<dbReference type="SUPFAM" id="SSF101148">
    <property type="entry name" value="Plant invertase/pectin methylesterase inhibitor"/>
    <property type="match status" value="1"/>
</dbReference>
<dbReference type="NCBIfam" id="TIGR01614">
    <property type="entry name" value="PME_inhib"/>
    <property type="match status" value="1"/>
</dbReference>
<dbReference type="GO" id="GO:0004857">
    <property type="term" value="F:enzyme inhibitor activity"/>
    <property type="evidence" value="ECO:0007669"/>
    <property type="project" value="InterPro"/>
</dbReference>
<dbReference type="Gene3D" id="1.20.140.40">
    <property type="entry name" value="Invertase/pectin methylesterase inhibitor family protein"/>
    <property type="match status" value="1"/>
</dbReference>
<keyword evidence="2" id="KW-1185">Reference proteome</keyword>
<dbReference type="EMBL" id="OX465077">
    <property type="protein sequence ID" value="CAI9267703.1"/>
    <property type="molecule type" value="Genomic_DNA"/>
</dbReference>
<evidence type="ECO:0008006" key="3">
    <source>
        <dbReference type="Google" id="ProtNLM"/>
    </source>
</evidence>
<sequence>MSTLLSNHTSSKTDLKGLTLILVDVIKDKGYETIEKIKSLNESKPGWYDPLYECYVNYNAVVKEDIPEAIKGVNEGQPQISKGDMMDISIKSQACDESFMRRSMSLPLATLNTLIHNLAYLTANFIELL</sequence>
<dbReference type="Proteomes" id="UP001177003">
    <property type="component" value="Chromosome 1"/>
</dbReference>
<evidence type="ECO:0000313" key="1">
    <source>
        <dbReference type="EMBL" id="CAI9267703.1"/>
    </source>
</evidence>
<name>A0AA35VVH3_LACSI</name>
<protein>
    <recommendedName>
        <fullName evidence="3">Pectinesterase inhibitor domain-containing protein</fullName>
    </recommendedName>
</protein>
<proteinExistence type="predicted"/>
<dbReference type="AlphaFoldDB" id="A0AA35VVH3"/>
<accession>A0AA35VVH3</accession>
<reference evidence="1" key="1">
    <citation type="submission" date="2023-04" db="EMBL/GenBank/DDBJ databases">
        <authorList>
            <person name="Vijverberg K."/>
            <person name="Xiong W."/>
            <person name="Schranz E."/>
        </authorList>
    </citation>
    <scope>NUCLEOTIDE SEQUENCE</scope>
</reference>
<evidence type="ECO:0000313" key="2">
    <source>
        <dbReference type="Proteomes" id="UP001177003"/>
    </source>
</evidence>
<dbReference type="InterPro" id="IPR035513">
    <property type="entry name" value="Invertase/methylesterase_inhib"/>
</dbReference>
<gene>
    <name evidence="1" type="ORF">LSALG_LOCUS8167</name>
</gene>
<organism evidence="1 2">
    <name type="scientific">Lactuca saligna</name>
    <name type="common">Willowleaf lettuce</name>
    <dbReference type="NCBI Taxonomy" id="75948"/>
    <lineage>
        <taxon>Eukaryota</taxon>
        <taxon>Viridiplantae</taxon>
        <taxon>Streptophyta</taxon>
        <taxon>Embryophyta</taxon>
        <taxon>Tracheophyta</taxon>
        <taxon>Spermatophyta</taxon>
        <taxon>Magnoliopsida</taxon>
        <taxon>eudicotyledons</taxon>
        <taxon>Gunneridae</taxon>
        <taxon>Pentapetalae</taxon>
        <taxon>asterids</taxon>
        <taxon>campanulids</taxon>
        <taxon>Asterales</taxon>
        <taxon>Asteraceae</taxon>
        <taxon>Cichorioideae</taxon>
        <taxon>Cichorieae</taxon>
        <taxon>Lactucinae</taxon>
        <taxon>Lactuca</taxon>
    </lineage>
</organism>